<feature type="chain" id="PRO_5043048277" evidence="1">
    <location>
        <begin position="20"/>
        <end position="127"/>
    </location>
</feature>
<proteinExistence type="predicted"/>
<keyword evidence="1" id="KW-0732">Signal</keyword>
<reference evidence="3" key="1">
    <citation type="submission" date="2022-10" db="EMBL/GenBank/DDBJ databases">
        <title>Genome assembly of Pristionchus species.</title>
        <authorList>
            <person name="Yoshida K."/>
            <person name="Sommer R.J."/>
        </authorList>
    </citation>
    <scope>NUCLEOTIDE SEQUENCE [LARGE SCALE GENOMIC DNA]</scope>
    <source>
        <strain evidence="3">RS5460</strain>
    </source>
</reference>
<feature type="signal peptide" evidence="1">
    <location>
        <begin position="1"/>
        <end position="19"/>
    </location>
</feature>
<dbReference type="Proteomes" id="UP001328107">
    <property type="component" value="Unassembled WGS sequence"/>
</dbReference>
<evidence type="ECO:0000313" key="2">
    <source>
        <dbReference type="EMBL" id="GMR44419.1"/>
    </source>
</evidence>
<accession>A0AAN5CH71</accession>
<name>A0AAN5CH71_9BILA</name>
<feature type="non-terminal residue" evidence="2">
    <location>
        <position position="1"/>
    </location>
</feature>
<sequence>IMSLKTLLLLFLLAAAVFCCAPHSPKLNNEPKNEPKKFADLSEITAEQLKNNPNTNLAKHGKATITETSASCGATYPFAMKTIGSDKIISHPLTTKLECSEGDWLFVSGNERRKLGATTAAVCCVVL</sequence>
<comment type="caution">
    <text evidence="2">The sequence shown here is derived from an EMBL/GenBank/DDBJ whole genome shotgun (WGS) entry which is preliminary data.</text>
</comment>
<evidence type="ECO:0000256" key="1">
    <source>
        <dbReference type="SAM" id="SignalP"/>
    </source>
</evidence>
<protein>
    <submittedName>
        <fullName evidence="2">Uncharacterized protein</fullName>
    </submittedName>
</protein>
<gene>
    <name evidence="2" type="ORF">PMAYCL1PPCAC_14614</name>
</gene>
<keyword evidence="3" id="KW-1185">Reference proteome</keyword>
<dbReference type="AlphaFoldDB" id="A0AAN5CH71"/>
<dbReference type="EMBL" id="BTRK01000003">
    <property type="protein sequence ID" value="GMR44419.1"/>
    <property type="molecule type" value="Genomic_DNA"/>
</dbReference>
<evidence type="ECO:0000313" key="3">
    <source>
        <dbReference type="Proteomes" id="UP001328107"/>
    </source>
</evidence>
<organism evidence="2 3">
    <name type="scientific">Pristionchus mayeri</name>
    <dbReference type="NCBI Taxonomy" id="1317129"/>
    <lineage>
        <taxon>Eukaryota</taxon>
        <taxon>Metazoa</taxon>
        <taxon>Ecdysozoa</taxon>
        <taxon>Nematoda</taxon>
        <taxon>Chromadorea</taxon>
        <taxon>Rhabditida</taxon>
        <taxon>Rhabditina</taxon>
        <taxon>Diplogasteromorpha</taxon>
        <taxon>Diplogasteroidea</taxon>
        <taxon>Neodiplogasteridae</taxon>
        <taxon>Pristionchus</taxon>
    </lineage>
</organism>